<gene>
    <name evidence="2" type="ORF">MTE01_32490</name>
</gene>
<dbReference type="OrthoDB" id="5065607at2"/>
<evidence type="ECO:0000313" key="2">
    <source>
        <dbReference type="EMBL" id="GEB47304.1"/>
    </source>
</evidence>
<dbReference type="Proteomes" id="UP000319525">
    <property type="component" value="Unassembled WGS sequence"/>
</dbReference>
<dbReference type="AlphaFoldDB" id="A0A4Y3QPP7"/>
<reference evidence="2 3" key="1">
    <citation type="submission" date="2019-06" db="EMBL/GenBank/DDBJ databases">
        <title>Whole genome shotgun sequence of Microbacterium testaceum NBRC 12675.</title>
        <authorList>
            <person name="Hosoyama A."/>
            <person name="Uohara A."/>
            <person name="Ohji S."/>
            <person name="Ichikawa N."/>
        </authorList>
    </citation>
    <scope>NUCLEOTIDE SEQUENCE [LARGE SCALE GENOMIC DNA]</scope>
    <source>
        <strain evidence="2 3">NBRC 12675</strain>
    </source>
</reference>
<sequence length="237" mass="25310">MSRGARPGREGLSETSGEDVPWGRPAVDGIPLPPFRDAAAHRSYVLSLQTFIALLDEGEPAPTTVALLAALAAEVPRDDAEVSALLSPLALGVSLSTFFPAPWTPKALAAALAVRGPFTPRGGGGSWAWGGDPDYRATIHRGGWSIERHERGSRTRATLAHDGDLVLLWMDMFRNRFPYPIAHMPSTLAESPAALAAAARATRGAHAANTAMPYLQNWRAERDRALTGGPEEHGPLR</sequence>
<comment type="caution">
    <text evidence="2">The sequence shown here is derived from an EMBL/GenBank/DDBJ whole genome shotgun (WGS) entry which is preliminary data.</text>
</comment>
<name>A0A4Y3QPP7_MICTE</name>
<organism evidence="2 3">
    <name type="scientific">Microbacterium testaceum</name>
    <name type="common">Aureobacterium testaceum</name>
    <name type="synonym">Brevibacterium testaceum</name>
    <dbReference type="NCBI Taxonomy" id="2033"/>
    <lineage>
        <taxon>Bacteria</taxon>
        <taxon>Bacillati</taxon>
        <taxon>Actinomycetota</taxon>
        <taxon>Actinomycetes</taxon>
        <taxon>Micrococcales</taxon>
        <taxon>Microbacteriaceae</taxon>
        <taxon>Microbacterium</taxon>
    </lineage>
</organism>
<proteinExistence type="predicted"/>
<evidence type="ECO:0000256" key="1">
    <source>
        <dbReference type="SAM" id="MobiDB-lite"/>
    </source>
</evidence>
<dbReference type="EMBL" id="BJML01000016">
    <property type="protein sequence ID" value="GEB47304.1"/>
    <property type="molecule type" value="Genomic_DNA"/>
</dbReference>
<evidence type="ECO:0000313" key="3">
    <source>
        <dbReference type="Proteomes" id="UP000319525"/>
    </source>
</evidence>
<feature type="region of interest" description="Disordered" evidence="1">
    <location>
        <begin position="1"/>
        <end position="25"/>
    </location>
</feature>
<accession>A0A4Y3QPP7</accession>
<dbReference type="RefSeq" id="WP_141378372.1">
    <property type="nucleotide sequence ID" value="NZ_BJML01000016.1"/>
</dbReference>
<dbReference type="GeneID" id="57145919"/>
<protein>
    <submittedName>
        <fullName evidence="2">Uncharacterized protein</fullName>
    </submittedName>
</protein>